<reference evidence="3" key="1">
    <citation type="journal article" date="2018" name="Nat. Microbiol.">
        <title>Leveraging single-cell genomics to expand the fungal tree of life.</title>
        <authorList>
            <person name="Ahrendt S.R."/>
            <person name="Quandt C.A."/>
            <person name="Ciobanu D."/>
            <person name="Clum A."/>
            <person name="Salamov A."/>
            <person name="Andreopoulos B."/>
            <person name="Cheng J.F."/>
            <person name="Woyke T."/>
            <person name="Pelin A."/>
            <person name="Henrissat B."/>
            <person name="Reynolds N.K."/>
            <person name="Benny G.L."/>
            <person name="Smith M.E."/>
            <person name="James T.Y."/>
            <person name="Grigoriev I.V."/>
        </authorList>
    </citation>
    <scope>NUCLEOTIDE SEQUENCE [LARGE SCALE GENOMIC DNA]</scope>
    <source>
        <strain evidence="3">CSF55</strain>
    </source>
</reference>
<evidence type="ECO:0000256" key="1">
    <source>
        <dbReference type="SAM" id="Phobius"/>
    </source>
</evidence>
<gene>
    <name evidence="2" type="ORF">ROZALSC1DRAFT_23840</name>
</gene>
<feature type="transmembrane region" description="Helical" evidence="1">
    <location>
        <begin position="35"/>
        <end position="53"/>
    </location>
</feature>
<name>A0A4P9YEK6_ROZAC</name>
<proteinExistence type="predicted"/>
<keyword evidence="1" id="KW-0472">Membrane</keyword>
<sequence>MNVFSTLCVISVLLILLFFYVMFKNKMRDPIPIHLNLAALISLIIIMVGWYFPTERRFFNIHKPSHEQILSASSSYCLFQGYSLNTLFILMHGLAKEYMIYLVRLQFSGVSNVYRHWFKLPLGVVSRTYALSLLSLLGPCFIIFLSDSQKFPLISPVGTNILGEYSYCFITHHTYIVVTTTAFFIVHLIPGIFAGMILIVTLVKRRLNSLKHAREDQRYEDDDQTLRTTITTGMIFRIFNVWFLYTVFSFLSILPSFRWTYNVFLRPSKGLTRSSSTNQHFLSLAIIYMPSVYGIALFVMFIMFNSYAIEWYNINYRRFVTLCRRLFVKSDKEV</sequence>
<feature type="transmembrane region" description="Helical" evidence="1">
    <location>
        <begin position="128"/>
        <end position="146"/>
    </location>
</feature>
<feature type="transmembrane region" description="Helical" evidence="1">
    <location>
        <begin position="6"/>
        <end position="23"/>
    </location>
</feature>
<keyword evidence="1" id="KW-1133">Transmembrane helix</keyword>
<evidence type="ECO:0000313" key="3">
    <source>
        <dbReference type="Proteomes" id="UP000281549"/>
    </source>
</evidence>
<keyword evidence="1" id="KW-0812">Transmembrane</keyword>
<feature type="transmembrane region" description="Helical" evidence="1">
    <location>
        <begin position="175"/>
        <end position="203"/>
    </location>
</feature>
<dbReference type="EMBL" id="ML005667">
    <property type="protein sequence ID" value="RKP17816.1"/>
    <property type="molecule type" value="Genomic_DNA"/>
</dbReference>
<feature type="transmembrane region" description="Helical" evidence="1">
    <location>
        <begin position="242"/>
        <end position="261"/>
    </location>
</feature>
<feature type="transmembrane region" description="Helical" evidence="1">
    <location>
        <begin position="73"/>
        <end position="95"/>
    </location>
</feature>
<evidence type="ECO:0000313" key="2">
    <source>
        <dbReference type="EMBL" id="RKP17816.1"/>
    </source>
</evidence>
<dbReference type="AlphaFoldDB" id="A0A4P9YEK6"/>
<feature type="transmembrane region" description="Helical" evidence="1">
    <location>
        <begin position="281"/>
        <end position="308"/>
    </location>
</feature>
<dbReference type="Proteomes" id="UP000281549">
    <property type="component" value="Unassembled WGS sequence"/>
</dbReference>
<organism evidence="2 3">
    <name type="scientific">Rozella allomycis (strain CSF55)</name>
    <dbReference type="NCBI Taxonomy" id="988480"/>
    <lineage>
        <taxon>Eukaryota</taxon>
        <taxon>Fungi</taxon>
        <taxon>Fungi incertae sedis</taxon>
        <taxon>Cryptomycota</taxon>
        <taxon>Cryptomycota incertae sedis</taxon>
        <taxon>Rozella</taxon>
    </lineage>
</organism>
<accession>A0A4P9YEK6</accession>
<protein>
    <submittedName>
        <fullName evidence="2">Uncharacterized protein</fullName>
    </submittedName>
</protein>